<dbReference type="EMBL" id="JBHTHQ010000016">
    <property type="protein sequence ID" value="MFD0704740.1"/>
    <property type="molecule type" value="Genomic_DNA"/>
</dbReference>
<sequence>MSLWSNLLDTYDAIRKIKGEKFIPPYHTTMPAHLCVTIDQEGNFIKVEEANKEIIIPCTDKSQGRASGGFAPHPLCDQLQYLDRKIGNSKKVDLYLKQLESWKDDDKFLNAIYNYVSSHSITEDAELYGAPISKDGKTETSKPDKLGVRFAVMIPGESNPHVEESQKLREKWISFQEHNADNNDAQRDLFGRNLRKATMNFPKKVVKGRANAKLISANDNGVITYDGRFGQAKEALSIDSFSVQKICSALRWLVDYHGTVEGSQIFVVWAVQEPNNKLEDLTSNSYDVGESFLFEGLSETSTSTAISQEEALLKTDQDYAKLFRKYIHGFGKADSIKNHFKKVVLLILDTATVGRLSVVFYRELLESDYVESLLRWHIDMTWPLTYRTSGGNTVHYIGAPSFDDILSCAYPTSDHSSSSYQKFAAASQQRLIESMFGNSLLPQSLLNAAFHKVIRPLAYKEEIKRWRHDFEVACSLWKKQFIDEAHRRDKTQLTYEEKRKIMELDETRADRDYLFGRLLALADYFEYGVLKRQNSEKPEKTLRPTNAVGLMSNFVAKPSSTWLTLWKKLIPYIKSENGARWFQTRVDQIVMQFQSGDFENNKPLSPAFLLGYSAERRSLMKKKDSSQNAEAQE</sequence>
<name>A0ABW2Y5V4_9BIFI</name>
<comment type="caution">
    <text evidence="1">The sequence shown here is derived from an EMBL/GenBank/DDBJ whole genome shotgun (WGS) entry which is preliminary data.</text>
</comment>
<dbReference type="RefSeq" id="WP_377938458.1">
    <property type="nucleotide sequence ID" value="NZ_JBHTHQ010000016.1"/>
</dbReference>
<dbReference type="InterPro" id="IPR010144">
    <property type="entry name" value="CRISPR-assoc_prot_Csd1-typ"/>
</dbReference>
<protein>
    <submittedName>
        <fullName evidence="1">Type I-C CRISPR-associated protein Cas8c/Csd1</fullName>
    </submittedName>
</protein>
<proteinExistence type="predicted"/>
<dbReference type="NCBIfam" id="TIGR01863">
    <property type="entry name" value="cas_Csd1"/>
    <property type="match status" value="1"/>
</dbReference>
<reference evidence="2" key="1">
    <citation type="journal article" date="2019" name="Int. J. Syst. Evol. Microbiol.">
        <title>The Global Catalogue of Microorganisms (GCM) 10K type strain sequencing project: providing services to taxonomists for standard genome sequencing and annotation.</title>
        <authorList>
            <consortium name="The Broad Institute Genomics Platform"/>
            <consortium name="The Broad Institute Genome Sequencing Center for Infectious Disease"/>
            <person name="Wu L."/>
            <person name="Ma J."/>
        </authorList>
    </citation>
    <scope>NUCLEOTIDE SEQUENCE [LARGE SCALE GENOMIC DNA]</scope>
    <source>
        <strain evidence="2">CCM 8604</strain>
    </source>
</reference>
<dbReference type="Proteomes" id="UP001597036">
    <property type="component" value="Unassembled WGS sequence"/>
</dbReference>
<evidence type="ECO:0000313" key="2">
    <source>
        <dbReference type="Proteomes" id="UP001597036"/>
    </source>
</evidence>
<accession>A0ABW2Y5V4</accession>
<dbReference type="Pfam" id="PF09709">
    <property type="entry name" value="Cas_Csd1"/>
    <property type="match status" value="1"/>
</dbReference>
<organism evidence="1 2">
    <name type="scientific">Alloscardovia venturai</name>
    <dbReference type="NCBI Taxonomy" id="1769421"/>
    <lineage>
        <taxon>Bacteria</taxon>
        <taxon>Bacillati</taxon>
        <taxon>Actinomycetota</taxon>
        <taxon>Actinomycetes</taxon>
        <taxon>Bifidobacteriales</taxon>
        <taxon>Bifidobacteriaceae</taxon>
        <taxon>Alloscardovia</taxon>
    </lineage>
</organism>
<evidence type="ECO:0000313" key="1">
    <source>
        <dbReference type="EMBL" id="MFD0704740.1"/>
    </source>
</evidence>
<gene>
    <name evidence="1" type="primary">cas8c</name>
    <name evidence="1" type="ORF">ACFQY8_03120</name>
</gene>
<keyword evidence="2" id="KW-1185">Reference proteome</keyword>